<gene>
    <name evidence="2" type="ORF">UFOPK3376_01721</name>
</gene>
<accession>A0A6J7ENP8</accession>
<feature type="region of interest" description="Disordered" evidence="1">
    <location>
        <begin position="59"/>
        <end position="79"/>
    </location>
</feature>
<evidence type="ECO:0000256" key="1">
    <source>
        <dbReference type="SAM" id="MobiDB-lite"/>
    </source>
</evidence>
<dbReference type="AlphaFoldDB" id="A0A6J7ENP8"/>
<evidence type="ECO:0000313" key="2">
    <source>
        <dbReference type="EMBL" id="CAB4882814.1"/>
    </source>
</evidence>
<dbReference type="EMBL" id="CAFBLP010000041">
    <property type="protein sequence ID" value="CAB4882814.1"/>
    <property type="molecule type" value="Genomic_DNA"/>
</dbReference>
<sequence>MDVTNQGVWLEGDSAACTIVTRTYQWQYEAGGFWYNTTTSGTHYIETNCDTMRVIETVTNDANPPQTRSWASDPQSSNC</sequence>
<organism evidence="2">
    <name type="scientific">freshwater metagenome</name>
    <dbReference type="NCBI Taxonomy" id="449393"/>
    <lineage>
        <taxon>unclassified sequences</taxon>
        <taxon>metagenomes</taxon>
        <taxon>ecological metagenomes</taxon>
    </lineage>
</organism>
<reference evidence="2" key="1">
    <citation type="submission" date="2020-05" db="EMBL/GenBank/DDBJ databases">
        <authorList>
            <person name="Chiriac C."/>
            <person name="Salcher M."/>
            <person name="Ghai R."/>
            <person name="Kavagutti S V."/>
        </authorList>
    </citation>
    <scope>NUCLEOTIDE SEQUENCE</scope>
</reference>
<protein>
    <submittedName>
        <fullName evidence="2">Unannotated protein</fullName>
    </submittedName>
</protein>
<name>A0A6J7ENP8_9ZZZZ</name>
<proteinExistence type="predicted"/>